<dbReference type="Proteomes" id="UP001057455">
    <property type="component" value="Unassembled WGS sequence"/>
</dbReference>
<sequence>MDSLRRDMMADHIAIDYSHVEAGTYRGSVYSPSEDTFLFTEALERDIHSLVKRHIHLVLEIGCGSGYISAYFIKLLQRGIKPSIGGNDGTNFSHLNHQKKHITTHEKQRSLPFVITIDINPSANMATLETLERNGVNKKADTLTADMFTSFNTDRCKNVVDLVLFNPPYVPSDGNEDTLDLLDMAWYGGVMGREVIDRFIDEVGNYLSQDGTVYLLLEKRNDVPGVVSKVEQLGYEVEAPHIFTRKQTISEDSYNSRPLGVKKQTPPIDETGPATDDLYQEDVSNVDPNDVDNEEERRVSPSVSRGTRRSESLNRSASTTEQVQWYGKLSRNGKKIVDAVAVVIQGTLYPVLHSDITFINITHRLKWEDAEKIVPIAIFYFKARSTNDAEDFHDYLTYFQEKQRIGVATLDKDRSIYVAAPGSPMYEKYIKEVPKGPILIAMAVEGGAPSSPAPKESAAADPREPEPEEDRSDWLNQLNSITAMLNNN</sequence>
<dbReference type="Pfam" id="PF07744">
    <property type="entry name" value="SPOC"/>
    <property type="match status" value="1"/>
</dbReference>
<dbReference type="InterPro" id="IPR004557">
    <property type="entry name" value="PrmC-related"/>
</dbReference>
<dbReference type="AlphaFoldDB" id="A0A9W5TAT2"/>
<comment type="caution">
    <text evidence="7">The sequence shown here is derived from an EMBL/GenBank/DDBJ whole genome shotgun (WGS) entry which is preliminary data.</text>
</comment>
<evidence type="ECO:0000256" key="2">
    <source>
        <dbReference type="ARBA" id="ARBA00022603"/>
    </source>
</evidence>
<dbReference type="OrthoDB" id="406152at2759"/>
<name>A0A9W5TAT2_BABOV</name>
<keyword evidence="4" id="KW-0949">S-adenosyl-L-methionine</keyword>
<dbReference type="PROSITE" id="PS00092">
    <property type="entry name" value="N6_MTASE"/>
    <property type="match status" value="1"/>
</dbReference>
<dbReference type="GO" id="GO:0032259">
    <property type="term" value="P:methylation"/>
    <property type="evidence" value="ECO:0007669"/>
    <property type="project" value="UniProtKB-KW"/>
</dbReference>
<dbReference type="Gene3D" id="3.40.50.150">
    <property type="entry name" value="Vaccinia Virus protein VP39"/>
    <property type="match status" value="1"/>
</dbReference>
<evidence type="ECO:0000313" key="7">
    <source>
        <dbReference type="EMBL" id="GFE54754.1"/>
    </source>
</evidence>
<feature type="domain" description="Spen paralogue and orthologue SPOC C-terminal" evidence="6">
    <location>
        <begin position="320"/>
        <end position="425"/>
    </location>
</feature>
<dbReference type="InterPro" id="IPR002052">
    <property type="entry name" value="DNA_methylase_N6_adenine_CS"/>
</dbReference>
<feature type="region of interest" description="Disordered" evidence="5">
    <location>
        <begin position="254"/>
        <end position="317"/>
    </location>
</feature>
<proteinExistence type="inferred from homology"/>
<feature type="compositionally biased region" description="Low complexity" evidence="5">
    <location>
        <begin position="448"/>
        <end position="460"/>
    </location>
</feature>
<feature type="region of interest" description="Disordered" evidence="5">
    <location>
        <begin position="447"/>
        <end position="473"/>
    </location>
</feature>
<dbReference type="EMBL" id="BLIY01000017">
    <property type="protein sequence ID" value="GFE54754.1"/>
    <property type="molecule type" value="Genomic_DNA"/>
</dbReference>
<keyword evidence="2" id="KW-0489">Methyltransferase</keyword>
<evidence type="ECO:0000256" key="3">
    <source>
        <dbReference type="ARBA" id="ARBA00022679"/>
    </source>
</evidence>
<keyword evidence="8" id="KW-1185">Reference proteome</keyword>
<dbReference type="InterPro" id="IPR029063">
    <property type="entry name" value="SAM-dependent_MTases_sf"/>
</dbReference>
<dbReference type="GO" id="GO:0035657">
    <property type="term" value="C:eRF1 methyltransferase complex"/>
    <property type="evidence" value="ECO:0007669"/>
    <property type="project" value="TreeGrafter"/>
</dbReference>
<evidence type="ECO:0000256" key="5">
    <source>
        <dbReference type="SAM" id="MobiDB-lite"/>
    </source>
</evidence>
<accession>A0A9W5TAT2</accession>
<keyword evidence="3" id="KW-0808">Transferase</keyword>
<dbReference type="PANTHER" id="PTHR45875:SF1">
    <property type="entry name" value="METHYLTRANSFERASE N6AMT1"/>
    <property type="match status" value="1"/>
</dbReference>
<reference evidence="7" key="1">
    <citation type="submission" date="2019-12" db="EMBL/GenBank/DDBJ databases">
        <title>Genome sequence of Babesia ovis.</title>
        <authorList>
            <person name="Yamagishi J."/>
            <person name="Sevinc F."/>
            <person name="Xuan X."/>
        </authorList>
    </citation>
    <scope>NUCLEOTIDE SEQUENCE</scope>
    <source>
        <strain evidence="7">Selcuk</strain>
    </source>
</reference>
<dbReference type="PANTHER" id="PTHR45875">
    <property type="entry name" value="METHYLTRANSFERASE N6AMT1"/>
    <property type="match status" value="1"/>
</dbReference>
<comment type="similarity">
    <text evidence="1">Belongs to the eukaryotic/archaeal PrmC-related family.</text>
</comment>
<evidence type="ECO:0000259" key="6">
    <source>
        <dbReference type="Pfam" id="PF07744"/>
    </source>
</evidence>
<dbReference type="GO" id="GO:0008757">
    <property type="term" value="F:S-adenosylmethionine-dependent methyltransferase activity"/>
    <property type="evidence" value="ECO:0007669"/>
    <property type="project" value="TreeGrafter"/>
</dbReference>
<evidence type="ECO:0000256" key="4">
    <source>
        <dbReference type="ARBA" id="ARBA00022691"/>
    </source>
</evidence>
<dbReference type="InterPro" id="IPR052190">
    <property type="entry name" value="Euk-Arch_PrmC-MTase"/>
</dbReference>
<organism evidence="7 8">
    <name type="scientific">Babesia ovis</name>
    <dbReference type="NCBI Taxonomy" id="5869"/>
    <lineage>
        <taxon>Eukaryota</taxon>
        <taxon>Sar</taxon>
        <taxon>Alveolata</taxon>
        <taxon>Apicomplexa</taxon>
        <taxon>Aconoidasida</taxon>
        <taxon>Piroplasmida</taxon>
        <taxon>Babesiidae</taxon>
        <taxon>Babesia</taxon>
    </lineage>
</organism>
<dbReference type="NCBIfam" id="TIGR00537">
    <property type="entry name" value="hemK_rel_arch"/>
    <property type="match status" value="1"/>
</dbReference>
<evidence type="ECO:0000313" key="8">
    <source>
        <dbReference type="Proteomes" id="UP001057455"/>
    </source>
</evidence>
<dbReference type="InterPro" id="IPR012921">
    <property type="entry name" value="SPOC_C"/>
</dbReference>
<dbReference type="GO" id="GO:0008276">
    <property type="term" value="F:protein methyltransferase activity"/>
    <property type="evidence" value="ECO:0007669"/>
    <property type="project" value="TreeGrafter"/>
</dbReference>
<dbReference type="SUPFAM" id="SSF53335">
    <property type="entry name" value="S-adenosyl-L-methionine-dependent methyltransferases"/>
    <property type="match status" value="1"/>
</dbReference>
<protein>
    <submittedName>
        <fullName evidence="7">SPOC domain containing protein, putative</fullName>
    </submittedName>
</protein>
<dbReference type="GO" id="GO:0003676">
    <property type="term" value="F:nucleic acid binding"/>
    <property type="evidence" value="ECO:0007669"/>
    <property type="project" value="InterPro"/>
</dbReference>
<evidence type="ECO:0000256" key="1">
    <source>
        <dbReference type="ARBA" id="ARBA00006149"/>
    </source>
</evidence>
<gene>
    <name evidence="7" type="ORF">BaOVIS_021580</name>
</gene>